<organism evidence="14 15">
    <name type="scientific">Lentzea atacamensis</name>
    <dbReference type="NCBI Taxonomy" id="531938"/>
    <lineage>
        <taxon>Bacteria</taxon>
        <taxon>Bacillati</taxon>
        <taxon>Actinomycetota</taxon>
        <taxon>Actinomycetes</taxon>
        <taxon>Pseudonocardiales</taxon>
        <taxon>Pseudonocardiaceae</taxon>
        <taxon>Lentzea</taxon>
    </lineage>
</organism>
<reference evidence="14 15" key="1">
    <citation type="submission" date="2018-05" db="EMBL/GenBank/DDBJ databases">
        <title>Genomic Encyclopedia of Type Strains, Phase IV (KMG-IV): sequencing the most valuable type-strain genomes for metagenomic binning, comparative biology and taxonomic classification.</title>
        <authorList>
            <person name="Goeker M."/>
        </authorList>
    </citation>
    <scope>NUCLEOTIDE SEQUENCE [LARGE SCALE GENOMIC DNA]</scope>
    <source>
        <strain evidence="14 15">DSM 45480</strain>
    </source>
</reference>
<evidence type="ECO:0000313" key="15">
    <source>
        <dbReference type="Proteomes" id="UP000246005"/>
    </source>
</evidence>
<dbReference type="InterPro" id="IPR005493">
    <property type="entry name" value="RraA/RraA-like"/>
</dbReference>
<evidence type="ECO:0000256" key="12">
    <source>
        <dbReference type="ARBA" id="ARBA00047973"/>
    </source>
</evidence>
<gene>
    <name evidence="14" type="ORF">C8D88_11217</name>
</gene>
<comment type="cofactor">
    <cofactor evidence="2">
        <name>a divalent metal cation</name>
        <dbReference type="ChEBI" id="CHEBI:60240"/>
    </cofactor>
</comment>
<comment type="similarity">
    <text evidence="3">Belongs to the class II aldolase/RraA-like family.</text>
</comment>
<comment type="subunit">
    <text evidence="4">Homotrimer.</text>
</comment>
<dbReference type="RefSeq" id="WP_109640122.1">
    <property type="nucleotide sequence ID" value="NZ_QGHB01000012.1"/>
</dbReference>
<dbReference type="GO" id="GO:0047443">
    <property type="term" value="F:4-hydroxy-4-methyl-2-oxoglutarate aldolase activity"/>
    <property type="evidence" value="ECO:0007669"/>
    <property type="project" value="UniProtKB-EC"/>
</dbReference>
<dbReference type="CDD" id="cd16841">
    <property type="entry name" value="RraA_family"/>
    <property type="match status" value="1"/>
</dbReference>
<evidence type="ECO:0000256" key="2">
    <source>
        <dbReference type="ARBA" id="ARBA00001968"/>
    </source>
</evidence>
<evidence type="ECO:0000256" key="9">
    <source>
        <dbReference type="ARBA" id="ARBA00029596"/>
    </source>
</evidence>
<dbReference type="GO" id="GO:0046872">
    <property type="term" value="F:metal ion binding"/>
    <property type="evidence" value="ECO:0007669"/>
    <property type="project" value="UniProtKB-KW"/>
</dbReference>
<dbReference type="Pfam" id="PF03737">
    <property type="entry name" value="RraA-like"/>
    <property type="match status" value="1"/>
</dbReference>
<evidence type="ECO:0000256" key="10">
    <source>
        <dbReference type="ARBA" id="ARBA00030169"/>
    </source>
</evidence>
<dbReference type="EMBL" id="QGHB01000012">
    <property type="protein sequence ID" value="PWK82769.1"/>
    <property type="molecule type" value="Genomic_DNA"/>
</dbReference>
<evidence type="ECO:0000256" key="7">
    <source>
        <dbReference type="ARBA" id="ARBA00016549"/>
    </source>
</evidence>
<dbReference type="GO" id="GO:0008948">
    <property type="term" value="F:oxaloacetate decarboxylase activity"/>
    <property type="evidence" value="ECO:0007669"/>
    <property type="project" value="UniProtKB-EC"/>
</dbReference>
<proteinExistence type="inferred from homology"/>
<evidence type="ECO:0000256" key="11">
    <source>
        <dbReference type="ARBA" id="ARBA00032305"/>
    </source>
</evidence>
<accession>A0A316HS43</accession>
<evidence type="ECO:0000256" key="13">
    <source>
        <dbReference type="PIRSR" id="PIRSR605493-1"/>
    </source>
</evidence>
<dbReference type="PANTHER" id="PTHR33254">
    <property type="entry name" value="4-HYDROXY-4-METHYL-2-OXOGLUTARATE ALDOLASE 3-RELATED"/>
    <property type="match status" value="1"/>
</dbReference>
<dbReference type="InterPro" id="IPR036704">
    <property type="entry name" value="RraA/RraA-like_sf"/>
</dbReference>
<comment type="cofactor">
    <cofactor evidence="13">
        <name>Mg(2+)</name>
        <dbReference type="ChEBI" id="CHEBI:18420"/>
    </cofactor>
</comment>
<evidence type="ECO:0000256" key="3">
    <source>
        <dbReference type="ARBA" id="ARBA00008621"/>
    </source>
</evidence>
<evidence type="ECO:0000256" key="6">
    <source>
        <dbReference type="ARBA" id="ARBA00012947"/>
    </source>
</evidence>
<keyword evidence="13" id="KW-0479">Metal-binding</keyword>
<dbReference type="PANTHER" id="PTHR33254:SF4">
    <property type="entry name" value="4-HYDROXY-4-METHYL-2-OXOGLUTARATE ALDOLASE 3-RELATED"/>
    <property type="match status" value="1"/>
</dbReference>
<evidence type="ECO:0000313" key="14">
    <source>
        <dbReference type="EMBL" id="PWK82769.1"/>
    </source>
</evidence>
<keyword evidence="13" id="KW-0460">Magnesium</keyword>
<comment type="catalytic activity">
    <reaction evidence="12">
        <text>oxaloacetate + H(+) = pyruvate + CO2</text>
        <dbReference type="Rhea" id="RHEA:15641"/>
        <dbReference type="ChEBI" id="CHEBI:15361"/>
        <dbReference type="ChEBI" id="CHEBI:15378"/>
        <dbReference type="ChEBI" id="CHEBI:16452"/>
        <dbReference type="ChEBI" id="CHEBI:16526"/>
        <dbReference type="EC" id="4.1.1.112"/>
    </reaction>
</comment>
<name>A0A316HS43_9PSEU</name>
<dbReference type="Proteomes" id="UP000246005">
    <property type="component" value="Unassembled WGS sequence"/>
</dbReference>
<comment type="function">
    <text evidence="8">Catalyzes the aldol cleavage of 4-hydroxy-4-methyl-2-oxoglutarate (HMG) into 2 molecules of pyruvate. Also contains a secondary oxaloacetate (OAA) decarboxylase activity due to the common pyruvate enolate transition state formed following C-C bond cleavage in the retro-aldol and decarboxylation reactions.</text>
</comment>
<dbReference type="SUPFAM" id="SSF89562">
    <property type="entry name" value="RraA-like"/>
    <property type="match status" value="1"/>
</dbReference>
<dbReference type="AlphaFoldDB" id="A0A316HS43"/>
<comment type="catalytic activity">
    <reaction evidence="1">
        <text>4-hydroxy-4-methyl-2-oxoglutarate = 2 pyruvate</text>
        <dbReference type="Rhea" id="RHEA:22748"/>
        <dbReference type="ChEBI" id="CHEBI:15361"/>
        <dbReference type="ChEBI" id="CHEBI:58276"/>
        <dbReference type="EC" id="4.1.3.17"/>
    </reaction>
</comment>
<evidence type="ECO:0000256" key="1">
    <source>
        <dbReference type="ARBA" id="ARBA00001342"/>
    </source>
</evidence>
<dbReference type="Gene3D" id="3.50.30.40">
    <property type="entry name" value="Ribonuclease E inhibitor RraA/RraA-like"/>
    <property type="match status" value="1"/>
</dbReference>
<sequence length="223" mass="23346">MPVNDELLERFRAVDTTAICDADRTTRVVHSAIRARSATTQVFGPAFTVRCREDFLAVLRAVEAAEPGDVIVVDGGARETALGGEMFARAASARSLGGIVVDGGYRDMSYVATCALPVYSRFVTPRAGTASQLGELQVPVTCGGVTVNPGDVVLADDEGLVVVDPQRLESLLDAALAIKNTESHVIELLDGGGSLSDAFNVAEHVDALGRGEPSNLGFSSFHG</sequence>
<evidence type="ECO:0000256" key="8">
    <source>
        <dbReference type="ARBA" id="ARBA00025046"/>
    </source>
</evidence>
<dbReference type="EC" id="4.1.1.112" evidence="6"/>
<feature type="binding site" evidence="13">
    <location>
        <position position="106"/>
    </location>
    <ligand>
        <name>substrate</name>
    </ligand>
</feature>
<evidence type="ECO:0000256" key="4">
    <source>
        <dbReference type="ARBA" id="ARBA00011233"/>
    </source>
</evidence>
<feature type="binding site" evidence="13">
    <location>
        <position position="107"/>
    </location>
    <ligand>
        <name>Mg(2+)</name>
        <dbReference type="ChEBI" id="CHEBI:18420"/>
    </ligand>
</feature>
<dbReference type="EC" id="4.1.3.17" evidence="5"/>
<comment type="caution">
    <text evidence="14">The sequence shown here is derived from an EMBL/GenBank/DDBJ whole genome shotgun (WGS) entry which is preliminary data.</text>
</comment>
<evidence type="ECO:0000256" key="5">
    <source>
        <dbReference type="ARBA" id="ARBA00012213"/>
    </source>
</evidence>
<protein>
    <recommendedName>
        <fullName evidence="7">Putative 4-hydroxy-4-methyl-2-oxoglutarate aldolase</fullName>
        <ecNumber evidence="6">4.1.1.112</ecNumber>
        <ecNumber evidence="5">4.1.3.17</ecNumber>
    </recommendedName>
    <alternativeName>
        <fullName evidence="11">Oxaloacetate decarboxylase</fullName>
    </alternativeName>
    <alternativeName>
        <fullName evidence="9">Regulator of ribonuclease activity homolog</fullName>
    </alternativeName>
    <alternativeName>
        <fullName evidence="10">RraA-like protein</fullName>
    </alternativeName>
</protein>